<evidence type="ECO:0000256" key="1">
    <source>
        <dbReference type="SAM" id="MobiDB-lite"/>
    </source>
</evidence>
<protein>
    <submittedName>
        <fullName evidence="2">Uncharacterized protein</fullName>
    </submittedName>
</protein>
<dbReference type="AlphaFoldDB" id="A0A0J7MWP7"/>
<evidence type="ECO:0000313" key="3">
    <source>
        <dbReference type="Proteomes" id="UP000036403"/>
    </source>
</evidence>
<evidence type="ECO:0000313" key="2">
    <source>
        <dbReference type="EMBL" id="KMQ84880.1"/>
    </source>
</evidence>
<dbReference type="OrthoDB" id="7554073at2759"/>
<dbReference type="EMBL" id="LBMM01015249">
    <property type="protein sequence ID" value="KMQ84880.1"/>
    <property type="molecule type" value="Genomic_DNA"/>
</dbReference>
<feature type="region of interest" description="Disordered" evidence="1">
    <location>
        <begin position="41"/>
        <end position="69"/>
    </location>
</feature>
<gene>
    <name evidence="2" type="ORF">RF55_16962</name>
</gene>
<dbReference type="Proteomes" id="UP000036403">
    <property type="component" value="Unassembled WGS sequence"/>
</dbReference>
<feature type="non-terminal residue" evidence="2">
    <location>
        <position position="341"/>
    </location>
</feature>
<organism evidence="2 3">
    <name type="scientific">Lasius niger</name>
    <name type="common">Black garden ant</name>
    <dbReference type="NCBI Taxonomy" id="67767"/>
    <lineage>
        <taxon>Eukaryota</taxon>
        <taxon>Metazoa</taxon>
        <taxon>Ecdysozoa</taxon>
        <taxon>Arthropoda</taxon>
        <taxon>Hexapoda</taxon>
        <taxon>Insecta</taxon>
        <taxon>Pterygota</taxon>
        <taxon>Neoptera</taxon>
        <taxon>Endopterygota</taxon>
        <taxon>Hymenoptera</taxon>
        <taxon>Apocrita</taxon>
        <taxon>Aculeata</taxon>
        <taxon>Formicoidea</taxon>
        <taxon>Formicidae</taxon>
        <taxon>Formicinae</taxon>
        <taxon>Lasius</taxon>
        <taxon>Lasius</taxon>
    </lineage>
</organism>
<proteinExistence type="predicted"/>
<sequence>MLSMNQELVPCQGTLDTFTVTITNENEANMKKTSTIVAGSSRDRVGSTGFTESSSSITTPNSESKSLGTNKVPGLDGKIDWIIKTVKDIKDETLCLKEIKTVIKEIVREELGSVKQELEELKKMIQEGICGPTEGVKISYSEAVKDKKKENVIMIKPNIQQESEATKKLIREKVDIKTMALGITKLKKGSNDTVIMGCETEEEMKVLKTTVQDKLEEDFQVIESFQRKPKLKIININDEEMKMDDDNLIAAIKRQNRIDTGKDACQIRIIKRINREGREDKRRDRREKNEGSIIMEVDEKTHEMLLKKKKLNIGWKKCPVYNHVNIKKCFKCWGFYHIAKN</sequence>
<comment type="caution">
    <text evidence="2">The sequence shown here is derived from an EMBL/GenBank/DDBJ whole genome shotgun (WGS) entry which is preliminary data.</text>
</comment>
<feature type="compositionally biased region" description="Low complexity" evidence="1">
    <location>
        <begin position="51"/>
        <end position="66"/>
    </location>
</feature>
<dbReference type="PaxDb" id="67767-A0A0J7MWP7"/>
<reference evidence="2 3" key="1">
    <citation type="submission" date="2015-04" db="EMBL/GenBank/DDBJ databases">
        <title>Lasius niger genome sequencing.</title>
        <authorList>
            <person name="Konorov E.A."/>
            <person name="Nikitin M.A."/>
            <person name="Kirill M.V."/>
            <person name="Chang P."/>
        </authorList>
    </citation>
    <scope>NUCLEOTIDE SEQUENCE [LARGE SCALE GENOMIC DNA]</scope>
    <source>
        <tissue evidence="2">Whole</tissue>
    </source>
</reference>
<name>A0A0J7MWP7_LASNI</name>
<accession>A0A0J7MWP7</accession>
<keyword evidence="3" id="KW-1185">Reference proteome</keyword>